<dbReference type="InterPro" id="IPR022478">
    <property type="entry name" value="ABC_transptr_sub-bd_PQQ"/>
</dbReference>
<dbReference type="CDD" id="cd06268">
    <property type="entry name" value="PBP1_ABC_transporter_LIVBP-like"/>
    <property type="match status" value="1"/>
</dbReference>
<evidence type="ECO:0000256" key="2">
    <source>
        <dbReference type="ARBA" id="ARBA00022729"/>
    </source>
</evidence>
<name>A0A917C2C1_9PROT</name>
<keyword evidence="3" id="KW-0029">Amino-acid transport</keyword>
<reference evidence="6" key="2">
    <citation type="submission" date="2020-09" db="EMBL/GenBank/DDBJ databases">
        <authorList>
            <person name="Sun Q."/>
            <person name="Zhou Y."/>
        </authorList>
    </citation>
    <scope>NUCLEOTIDE SEQUENCE</scope>
    <source>
        <strain evidence="6">CGMCC 1.15254</strain>
    </source>
</reference>
<feature type="chain" id="PRO_5037136625" evidence="4">
    <location>
        <begin position="20"/>
        <end position="389"/>
    </location>
</feature>
<sequence length="389" mass="44076">MRFLLCLIAVLGLTFPTAAKQVETISIVFVSQKVEHPPVLSNLIEPPDDLGVQGALLALQDNNTTGRFLKQKFTLDTITLAEDANVQQTIDQLVTKGHNLFVLDLPSVSLQTILKQTKHQNVLFFNSRAPDNALRQQACDIRLLHTIPSRAMLTDALAQYLVKKRWKDWFLIQGPHNVDQKFATSLKASARKYGAKIVAEKIWNGGRDAYRSAQAEIPLLTQGEDYDILMVADELGDFGEYMIYRTFDPRPVAGTQGLFPTAWYWTQEQWGALQLQNRFKKQTKRPMTARDYAAWAAVRTIGEAATRTNSKNFDTLNRFVRSQQFELAGFKGRKLSYRPWNGQLRQPVALSAAHSLVTQAPIEGFLHRYSELDTLGFDQPESKCKEFIK</sequence>
<dbReference type="SUPFAM" id="SSF53822">
    <property type="entry name" value="Periplasmic binding protein-like I"/>
    <property type="match status" value="1"/>
</dbReference>
<comment type="caution">
    <text evidence="6">The sequence shown here is derived from an EMBL/GenBank/DDBJ whole genome shotgun (WGS) entry which is preliminary data.</text>
</comment>
<evidence type="ECO:0000256" key="3">
    <source>
        <dbReference type="ARBA" id="ARBA00022970"/>
    </source>
</evidence>
<feature type="domain" description="Leucine-binding protein" evidence="5">
    <location>
        <begin position="52"/>
        <end position="201"/>
    </location>
</feature>
<comment type="similarity">
    <text evidence="1">Belongs to the leucine-binding protein family.</text>
</comment>
<evidence type="ECO:0000313" key="7">
    <source>
        <dbReference type="Proteomes" id="UP000632498"/>
    </source>
</evidence>
<organism evidence="6 7">
    <name type="scientific">Terasakiella brassicae</name>
    <dbReference type="NCBI Taxonomy" id="1634917"/>
    <lineage>
        <taxon>Bacteria</taxon>
        <taxon>Pseudomonadati</taxon>
        <taxon>Pseudomonadota</taxon>
        <taxon>Alphaproteobacteria</taxon>
        <taxon>Rhodospirillales</taxon>
        <taxon>Terasakiellaceae</taxon>
        <taxon>Terasakiella</taxon>
    </lineage>
</organism>
<dbReference type="NCBIfam" id="TIGR03863">
    <property type="entry name" value="PQQ_ABC_bind"/>
    <property type="match status" value="1"/>
</dbReference>
<gene>
    <name evidence="6" type="ORF">GCM10011332_23750</name>
</gene>
<dbReference type="InterPro" id="IPR028082">
    <property type="entry name" value="Peripla_BP_I"/>
</dbReference>
<dbReference type="EMBL" id="BMHV01000017">
    <property type="protein sequence ID" value="GGF68852.1"/>
    <property type="molecule type" value="Genomic_DNA"/>
</dbReference>
<dbReference type="InterPro" id="IPR051010">
    <property type="entry name" value="BCAA_transport"/>
</dbReference>
<protein>
    <submittedName>
        <fullName evidence="6">Branched-chain amino acid ABC transporter substrate-binding protein</fullName>
    </submittedName>
</protein>
<dbReference type="PANTHER" id="PTHR30483:SF6">
    <property type="entry name" value="PERIPLASMIC BINDING PROTEIN OF ABC TRANSPORTER FOR NATURAL AMINO ACIDS"/>
    <property type="match status" value="1"/>
</dbReference>
<dbReference type="RefSeq" id="WP_188665403.1">
    <property type="nucleotide sequence ID" value="NZ_BMHV01000017.1"/>
</dbReference>
<dbReference type="Proteomes" id="UP000632498">
    <property type="component" value="Unassembled WGS sequence"/>
</dbReference>
<evidence type="ECO:0000259" key="5">
    <source>
        <dbReference type="Pfam" id="PF13458"/>
    </source>
</evidence>
<dbReference type="GO" id="GO:0006865">
    <property type="term" value="P:amino acid transport"/>
    <property type="evidence" value="ECO:0007669"/>
    <property type="project" value="UniProtKB-KW"/>
</dbReference>
<proteinExistence type="inferred from homology"/>
<evidence type="ECO:0000256" key="4">
    <source>
        <dbReference type="SAM" id="SignalP"/>
    </source>
</evidence>
<dbReference type="AlphaFoldDB" id="A0A917C2C1"/>
<evidence type="ECO:0000256" key="1">
    <source>
        <dbReference type="ARBA" id="ARBA00010062"/>
    </source>
</evidence>
<dbReference type="PANTHER" id="PTHR30483">
    <property type="entry name" value="LEUCINE-SPECIFIC-BINDING PROTEIN"/>
    <property type="match status" value="1"/>
</dbReference>
<feature type="signal peptide" evidence="4">
    <location>
        <begin position="1"/>
        <end position="19"/>
    </location>
</feature>
<dbReference type="Gene3D" id="3.40.50.2300">
    <property type="match status" value="4"/>
</dbReference>
<dbReference type="Pfam" id="PF13458">
    <property type="entry name" value="Peripla_BP_6"/>
    <property type="match status" value="1"/>
</dbReference>
<dbReference type="InterPro" id="IPR028081">
    <property type="entry name" value="Leu-bd"/>
</dbReference>
<evidence type="ECO:0000313" key="6">
    <source>
        <dbReference type="EMBL" id="GGF68852.1"/>
    </source>
</evidence>
<keyword evidence="7" id="KW-1185">Reference proteome</keyword>
<keyword evidence="2 4" id="KW-0732">Signal</keyword>
<reference evidence="6" key="1">
    <citation type="journal article" date="2014" name="Int. J. Syst. Evol. Microbiol.">
        <title>Complete genome sequence of Corynebacterium casei LMG S-19264T (=DSM 44701T), isolated from a smear-ripened cheese.</title>
        <authorList>
            <consortium name="US DOE Joint Genome Institute (JGI-PGF)"/>
            <person name="Walter F."/>
            <person name="Albersmeier A."/>
            <person name="Kalinowski J."/>
            <person name="Ruckert C."/>
        </authorList>
    </citation>
    <scope>NUCLEOTIDE SEQUENCE</scope>
    <source>
        <strain evidence="6">CGMCC 1.15254</strain>
    </source>
</reference>
<accession>A0A917C2C1</accession>
<keyword evidence="3" id="KW-0813">Transport</keyword>